<evidence type="ECO:0000313" key="1">
    <source>
        <dbReference type="EMBL" id="KAK4339547.1"/>
    </source>
</evidence>
<organism evidence="1 2">
    <name type="scientific">Anisodus tanguticus</name>
    <dbReference type="NCBI Taxonomy" id="243964"/>
    <lineage>
        <taxon>Eukaryota</taxon>
        <taxon>Viridiplantae</taxon>
        <taxon>Streptophyta</taxon>
        <taxon>Embryophyta</taxon>
        <taxon>Tracheophyta</taxon>
        <taxon>Spermatophyta</taxon>
        <taxon>Magnoliopsida</taxon>
        <taxon>eudicotyledons</taxon>
        <taxon>Gunneridae</taxon>
        <taxon>Pentapetalae</taxon>
        <taxon>asterids</taxon>
        <taxon>lamiids</taxon>
        <taxon>Solanales</taxon>
        <taxon>Solanaceae</taxon>
        <taxon>Solanoideae</taxon>
        <taxon>Hyoscyameae</taxon>
        <taxon>Anisodus</taxon>
    </lineage>
</organism>
<dbReference type="EMBL" id="JAVYJV010000023">
    <property type="protein sequence ID" value="KAK4339547.1"/>
    <property type="molecule type" value="Genomic_DNA"/>
</dbReference>
<dbReference type="Proteomes" id="UP001291623">
    <property type="component" value="Unassembled WGS sequence"/>
</dbReference>
<keyword evidence="2" id="KW-1185">Reference proteome</keyword>
<comment type="caution">
    <text evidence="1">The sequence shown here is derived from an EMBL/GenBank/DDBJ whole genome shotgun (WGS) entry which is preliminary data.</text>
</comment>
<evidence type="ECO:0008006" key="3">
    <source>
        <dbReference type="Google" id="ProtNLM"/>
    </source>
</evidence>
<protein>
    <recommendedName>
        <fullName evidence="3">Pol protein</fullName>
    </recommendedName>
</protein>
<accession>A0AAE1UQS6</accession>
<evidence type="ECO:0000313" key="2">
    <source>
        <dbReference type="Proteomes" id="UP001291623"/>
    </source>
</evidence>
<sequence length="163" mass="18531">MNLRQRRWLELLKDYDVDIFYHPGKANVVVDTLSRKSIGSLRHIKVDKLEMTRDLYQLASLSVRLLDSGDGGVVVQNTQVFDVFNNELPCAVNYEDGLCLWVVKESGFYLAVNNLNPSPEDLHIKIQKSNASSMRRSVGEISGTKPNILSVINLMKELIVRKR</sequence>
<reference evidence="1" key="1">
    <citation type="submission" date="2023-12" db="EMBL/GenBank/DDBJ databases">
        <title>Genome assembly of Anisodus tanguticus.</title>
        <authorList>
            <person name="Wang Y.-J."/>
        </authorList>
    </citation>
    <scope>NUCLEOTIDE SEQUENCE</scope>
    <source>
        <strain evidence="1">KB-2021</strain>
        <tissue evidence="1">Leaf</tissue>
    </source>
</reference>
<dbReference type="AlphaFoldDB" id="A0AAE1UQS6"/>
<name>A0AAE1UQS6_9SOLA</name>
<gene>
    <name evidence="1" type="ORF">RND71_041009</name>
</gene>
<proteinExistence type="predicted"/>